<keyword evidence="7 11" id="KW-0067">ATP-binding</keyword>
<dbReference type="InterPro" id="IPR000719">
    <property type="entry name" value="Prot_kinase_dom"/>
</dbReference>
<keyword evidence="5 11" id="KW-0547">Nucleotide-binding</keyword>
<keyword evidence="10" id="KW-0744">Spermatogenesis</keyword>
<evidence type="ECO:0000256" key="11">
    <source>
        <dbReference type="PROSITE-ProRule" id="PRU10141"/>
    </source>
</evidence>
<organism evidence="13 14">
    <name type="scientific">Phaedon cochleariae</name>
    <name type="common">Mustard beetle</name>
    <dbReference type="NCBI Taxonomy" id="80249"/>
    <lineage>
        <taxon>Eukaryota</taxon>
        <taxon>Metazoa</taxon>
        <taxon>Ecdysozoa</taxon>
        <taxon>Arthropoda</taxon>
        <taxon>Hexapoda</taxon>
        <taxon>Insecta</taxon>
        <taxon>Pterygota</taxon>
        <taxon>Neoptera</taxon>
        <taxon>Endopterygota</taxon>
        <taxon>Coleoptera</taxon>
        <taxon>Polyphaga</taxon>
        <taxon>Cucujiformia</taxon>
        <taxon>Chrysomeloidea</taxon>
        <taxon>Chrysomelidae</taxon>
        <taxon>Chrysomelinae</taxon>
        <taxon>Chrysomelini</taxon>
        <taxon>Phaedon</taxon>
    </lineage>
</organism>
<dbReference type="Pfam" id="PF00069">
    <property type="entry name" value="Pkinase"/>
    <property type="match status" value="1"/>
</dbReference>
<dbReference type="OrthoDB" id="541276at2759"/>
<keyword evidence="8" id="KW-0460">Magnesium</keyword>
<dbReference type="SMART" id="SM00220">
    <property type="entry name" value="S_TKc"/>
    <property type="match status" value="1"/>
</dbReference>
<dbReference type="AlphaFoldDB" id="A0A9P0GRN6"/>
<dbReference type="PROSITE" id="PS00107">
    <property type="entry name" value="PROTEIN_KINASE_ATP"/>
    <property type="match status" value="1"/>
</dbReference>
<name>A0A9P0GRN6_PHACE</name>
<evidence type="ECO:0000256" key="10">
    <source>
        <dbReference type="ARBA" id="ARBA00022871"/>
    </source>
</evidence>
<evidence type="ECO:0000256" key="2">
    <source>
        <dbReference type="ARBA" id="ARBA00022473"/>
    </source>
</evidence>
<dbReference type="PANTHER" id="PTHR24346">
    <property type="entry name" value="MAP/MICROTUBULE AFFINITY-REGULATING KINASE"/>
    <property type="match status" value="1"/>
</dbReference>
<evidence type="ECO:0000259" key="12">
    <source>
        <dbReference type="SMART" id="SM00220"/>
    </source>
</evidence>
<gene>
    <name evidence="13" type="ORF">PHAECO_LOCUS9421</name>
</gene>
<dbReference type="GO" id="GO:0035556">
    <property type="term" value="P:intracellular signal transduction"/>
    <property type="evidence" value="ECO:0007669"/>
    <property type="project" value="TreeGrafter"/>
</dbReference>
<reference evidence="13" key="2">
    <citation type="submission" date="2022-10" db="EMBL/GenBank/DDBJ databases">
        <authorList>
            <consortium name="ENA_rothamsted_submissions"/>
            <consortium name="culmorum"/>
            <person name="King R."/>
        </authorList>
    </citation>
    <scope>NUCLEOTIDE SEQUENCE</scope>
</reference>
<feature type="domain" description="Protein kinase" evidence="12">
    <location>
        <begin position="26"/>
        <end position="285"/>
    </location>
</feature>
<comment type="cofactor">
    <cofactor evidence="1">
        <name>Mg(2+)</name>
        <dbReference type="ChEBI" id="CHEBI:18420"/>
    </cofactor>
</comment>
<dbReference type="FunFam" id="1.10.510.10:FF:000658">
    <property type="entry name" value="Protein CBG12184"/>
    <property type="match status" value="1"/>
</dbReference>
<keyword evidence="4" id="KW-0479">Metal-binding</keyword>
<dbReference type="GO" id="GO:0005737">
    <property type="term" value="C:cytoplasm"/>
    <property type="evidence" value="ECO:0007669"/>
    <property type="project" value="TreeGrafter"/>
</dbReference>
<evidence type="ECO:0000313" key="13">
    <source>
        <dbReference type="EMBL" id="CAH1170320.1"/>
    </source>
</evidence>
<dbReference type="GO" id="GO:0030154">
    <property type="term" value="P:cell differentiation"/>
    <property type="evidence" value="ECO:0007669"/>
    <property type="project" value="UniProtKB-KW"/>
</dbReference>
<evidence type="ECO:0000256" key="1">
    <source>
        <dbReference type="ARBA" id="ARBA00001946"/>
    </source>
</evidence>
<keyword evidence="6" id="KW-0221">Differentiation</keyword>
<evidence type="ECO:0000256" key="8">
    <source>
        <dbReference type="ARBA" id="ARBA00022842"/>
    </source>
</evidence>
<dbReference type="EMBL" id="OU896711">
    <property type="protein sequence ID" value="CAH1170320.1"/>
    <property type="molecule type" value="Genomic_DNA"/>
</dbReference>
<dbReference type="PROSITE" id="PS00108">
    <property type="entry name" value="PROTEIN_KINASE_ST"/>
    <property type="match status" value="1"/>
</dbReference>
<evidence type="ECO:0000256" key="3">
    <source>
        <dbReference type="ARBA" id="ARBA00022553"/>
    </source>
</evidence>
<protein>
    <recommendedName>
        <fullName evidence="12">Protein kinase domain-containing protein</fullName>
    </recommendedName>
</protein>
<dbReference type="InterPro" id="IPR011009">
    <property type="entry name" value="Kinase-like_dom_sf"/>
</dbReference>
<accession>A0A9P0GRN6</accession>
<feature type="binding site" evidence="11">
    <location>
        <position position="54"/>
    </location>
    <ligand>
        <name>ATP</name>
        <dbReference type="ChEBI" id="CHEBI:30616"/>
    </ligand>
</feature>
<dbReference type="GO" id="GO:0050321">
    <property type="term" value="F:tau-protein kinase activity"/>
    <property type="evidence" value="ECO:0007669"/>
    <property type="project" value="TreeGrafter"/>
</dbReference>
<dbReference type="GO" id="GO:0005524">
    <property type="term" value="F:ATP binding"/>
    <property type="evidence" value="ECO:0007669"/>
    <property type="project" value="UniProtKB-UniRule"/>
</dbReference>
<dbReference type="PANTHER" id="PTHR24346:SF102">
    <property type="entry name" value="TESTIS-SPECIFIC SERINE_THREONINE-PROTEIN KINASE 1"/>
    <property type="match status" value="1"/>
</dbReference>
<evidence type="ECO:0000256" key="4">
    <source>
        <dbReference type="ARBA" id="ARBA00022723"/>
    </source>
</evidence>
<keyword evidence="2" id="KW-0217">Developmental protein</keyword>
<reference evidence="13" key="1">
    <citation type="submission" date="2022-01" db="EMBL/GenBank/DDBJ databases">
        <authorList>
            <person name="King R."/>
        </authorList>
    </citation>
    <scope>NUCLEOTIDE SEQUENCE</scope>
</reference>
<evidence type="ECO:0000256" key="9">
    <source>
        <dbReference type="ARBA" id="ARBA00022843"/>
    </source>
</evidence>
<evidence type="ECO:0000256" key="5">
    <source>
        <dbReference type="ARBA" id="ARBA00022741"/>
    </source>
</evidence>
<keyword evidence="9" id="KW-0832">Ubl conjugation</keyword>
<dbReference type="GO" id="GO:0007283">
    <property type="term" value="P:spermatogenesis"/>
    <property type="evidence" value="ECO:0007669"/>
    <property type="project" value="UniProtKB-KW"/>
</dbReference>
<dbReference type="GO" id="GO:0000226">
    <property type="term" value="P:microtubule cytoskeleton organization"/>
    <property type="evidence" value="ECO:0007669"/>
    <property type="project" value="TreeGrafter"/>
</dbReference>
<evidence type="ECO:0000313" key="14">
    <source>
        <dbReference type="Proteomes" id="UP001153737"/>
    </source>
</evidence>
<evidence type="ECO:0000256" key="7">
    <source>
        <dbReference type="ARBA" id="ARBA00022840"/>
    </source>
</evidence>
<dbReference type="InterPro" id="IPR017441">
    <property type="entry name" value="Protein_kinase_ATP_BS"/>
</dbReference>
<evidence type="ECO:0000256" key="6">
    <source>
        <dbReference type="ARBA" id="ARBA00022782"/>
    </source>
</evidence>
<sequence length="304" mass="34806">MSKKSKKSSLPAAERTTLKICQILGYKIGKIIGKGTYSKVCIARNEQGKILACKIITKRYAGEEFITKFLPRELKIITAIKHPNIVTVHKILELKHTVYIFMDYCKIGDMLEHIRAEGPLAEERAKNIFRQVSEALHHLHNLDIAHRDIKCENIFLVSYNQVKLGDFGFARHCRNKSGEYVLSDTFCGSAAYAAPEILQGMFYDPKMYDIWALGCVLFVMITATMPFDDSDILEMVDEQVNRCICEITYIWTECSSNLKRLQIGLLEPNIHMRLTTNDILKHPWFEQGHQLVNEVRSISISDTC</sequence>
<dbReference type="SUPFAM" id="SSF56112">
    <property type="entry name" value="Protein kinase-like (PK-like)"/>
    <property type="match status" value="1"/>
</dbReference>
<dbReference type="GO" id="GO:0000287">
    <property type="term" value="F:magnesium ion binding"/>
    <property type="evidence" value="ECO:0007669"/>
    <property type="project" value="UniProtKB-ARBA"/>
</dbReference>
<proteinExistence type="predicted"/>
<dbReference type="InterPro" id="IPR008271">
    <property type="entry name" value="Ser/Thr_kinase_AS"/>
</dbReference>
<keyword evidence="3" id="KW-0597">Phosphoprotein</keyword>
<keyword evidence="14" id="KW-1185">Reference proteome</keyword>
<dbReference type="Proteomes" id="UP001153737">
    <property type="component" value="Chromosome 5"/>
</dbReference>
<dbReference type="Gene3D" id="1.10.510.10">
    <property type="entry name" value="Transferase(Phosphotransferase) domain 1"/>
    <property type="match status" value="1"/>
</dbReference>